<protein>
    <submittedName>
        <fullName evidence="1">Uncharacterized protein</fullName>
    </submittedName>
</protein>
<accession>A0AA91I879</accession>
<dbReference type="AlphaFoldDB" id="A0AA91I879"/>
<comment type="caution">
    <text evidence="1">The sequence shown here is derived from an EMBL/GenBank/DDBJ whole genome shotgun (WGS) entry which is preliminary data.</text>
</comment>
<gene>
    <name evidence="1" type="ORF">A3K87_04265</name>
</gene>
<dbReference type="RefSeq" id="WP_081271617.1">
    <property type="nucleotide sequence ID" value="NZ_LVHG01000106.1"/>
</dbReference>
<sequence>MAKSVELVSVVACPHAGVQLVQVDASTIPNEIEAGDLLRIDFDQRSFGRDGLYVLRVGKWTGVRRISDIVGEGPRVKQHDAWEALPTGVEILGYVGMVYTPRRAAALREVLHG</sequence>
<dbReference type="Proteomes" id="UP000077852">
    <property type="component" value="Unassembled WGS sequence"/>
</dbReference>
<proteinExistence type="predicted"/>
<dbReference type="EMBL" id="LVHG01000106">
    <property type="protein sequence ID" value="OAK55020.1"/>
    <property type="molecule type" value="Genomic_DNA"/>
</dbReference>
<name>A0AA91I879_VARPD</name>
<reference evidence="1 2" key="1">
    <citation type="submission" date="2016-03" db="EMBL/GenBank/DDBJ databases">
        <title>Genome sequence of Variovorax paradoxus KB5.</title>
        <authorList>
            <person name="Jeong H."/>
            <person name="Hong C.E."/>
            <person name="Jo S.H."/>
            <person name="Park J.M."/>
        </authorList>
    </citation>
    <scope>NUCLEOTIDE SEQUENCE [LARGE SCALE GENOMIC DNA]</scope>
    <source>
        <strain evidence="1 2">KB5</strain>
    </source>
</reference>
<evidence type="ECO:0000313" key="2">
    <source>
        <dbReference type="Proteomes" id="UP000077852"/>
    </source>
</evidence>
<organism evidence="1 2">
    <name type="scientific">Variovorax paradoxus</name>
    <dbReference type="NCBI Taxonomy" id="34073"/>
    <lineage>
        <taxon>Bacteria</taxon>
        <taxon>Pseudomonadati</taxon>
        <taxon>Pseudomonadota</taxon>
        <taxon>Betaproteobacteria</taxon>
        <taxon>Burkholderiales</taxon>
        <taxon>Comamonadaceae</taxon>
        <taxon>Variovorax</taxon>
    </lineage>
</organism>
<evidence type="ECO:0000313" key="1">
    <source>
        <dbReference type="EMBL" id="OAK55020.1"/>
    </source>
</evidence>